<protein>
    <submittedName>
        <fullName evidence="2">Uncharacterized protein</fullName>
    </submittedName>
</protein>
<evidence type="ECO:0000313" key="3">
    <source>
        <dbReference type="Proteomes" id="UP001301769"/>
    </source>
</evidence>
<organism evidence="2 3">
    <name type="scientific">Rhypophila decipiens</name>
    <dbReference type="NCBI Taxonomy" id="261697"/>
    <lineage>
        <taxon>Eukaryota</taxon>
        <taxon>Fungi</taxon>
        <taxon>Dikarya</taxon>
        <taxon>Ascomycota</taxon>
        <taxon>Pezizomycotina</taxon>
        <taxon>Sordariomycetes</taxon>
        <taxon>Sordariomycetidae</taxon>
        <taxon>Sordariales</taxon>
        <taxon>Naviculisporaceae</taxon>
        <taxon>Rhypophila</taxon>
    </lineage>
</organism>
<feature type="signal peptide" evidence="1">
    <location>
        <begin position="1"/>
        <end position="23"/>
    </location>
</feature>
<comment type="caution">
    <text evidence="2">The sequence shown here is derived from an EMBL/GenBank/DDBJ whole genome shotgun (WGS) entry which is preliminary data.</text>
</comment>
<evidence type="ECO:0000256" key="1">
    <source>
        <dbReference type="SAM" id="SignalP"/>
    </source>
</evidence>
<evidence type="ECO:0000313" key="2">
    <source>
        <dbReference type="EMBL" id="KAK4214887.1"/>
    </source>
</evidence>
<name>A0AAN6YF06_9PEZI</name>
<feature type="chain" id="PRO_5042909425" evidence="1">
    <location>
        <begin position="24"/>
        <end position="344"/>
    </location>
</feature>
<dbReference type="Pfam" id="PF19535">
    <property type="entry name" value="DUF6060"/>
    <property type="match status" value="1"/>
</dbReference>
<sequence>MIRTGILFNTGILALPGGGLVQAQSDESIFKFCKKGDCTDCPVGLTTAGTGYPKCVIYNSDDVFRGLEFEPSEGGGYHPYLNIPQPDPTCRIIVKSPANTDMLGCGAVMASFSNRQCAVLNIDQTFMVQFCCGFDDCRAAGAVKVRRDGIVGPVEPSDFPTLSPHAKRSSGGVVMLQYPNGTIIQPLQVGPPAGLKTVKKSIAQSLKKRSCDAGWEPVEGKEDYTRPADNTQIVAREVTGPGEITIAETREQSFTTTMNLGFADIVSFGIGFEMTESKSDSSEHKMSIGEGQSGSVGFTSHMRCSEGRGHCDGEEFNGEVCTPVIIKQNGKDTIDGRYQVIINS</sequence>
<keyword evidence="3" id="KW-1185">Reference proteome</keyword>
<reference evidence="2" key="2">
    <citation type="submission" date="2023-05" db="EMBL/GenBank/DDBJ databases">
        <authorList>
            <consortium name="Lawrence Berkeley National Laboratory"/>
            <person name="Steindorff A."/>
            <person name="Hensen N."/>
            <person name="Bonometti L."/>
            <person name="Westerberg I."/>
            <person name="Brannstrom I.O."/>
            <person name="Guillou S."/>
            <person name="Cros-Aarteil S."/>
            <person name="Calhoun S."/>
            <person name="Haridas S."/>
            <person name="Kuo A."/>
            <person name="Mondo S."/>
            <person name="Pangilinan J."/>
            <person name="Riley R."/>
            <person name="Labutti K."/>
            <person name="Andreopoulos B."/>
            <person name="Lipzen A."/>
            <person name="Chen C."/>
            <person name="Yanf M."/>
            <person name="Daum C."/>
            <person name="Ng V."/>
            <person name="Clum A."/>
            <person name="Ohm R."/>
            <person name="Martin F."/>
            <person name="Silar P."/>
            <person name="Natvig D."/>
            <person name="Lalanne C."/>
            <person name="Gautier V."/>
            <person name="Ament-Velasquez S.L."/>
            <person name="Kruys A."/>
            <person name="Hutchinson M.I."/>
            <person name="Powell A.J."/>
            <person name="Barry K."/>
            <person name="Miller A.N."/>
            <person name="Grigoriev I.V."/>
            <person name="Debuchy R."/>
            <person name="Gladieux P."/>
            <person name="Thoren M.H."/>
            <person name="Johannesson H."/>
        </authorList>
    </citation>
    <scope>NUCLEOTIDE SEQUENCE</scope>
    <source>
        <strain evidence="2">PSN293</strain>
    </source>
</reference>
<keyword evidence="1" id="KW-0732">Signal</keyword>
<dbReference type="AlphaFoldDB" id="A0AAN6YF06"/>
<proteinExistence type="predicted"/>
<accession>A0AAN6YF06</accession>
<reference evidence="2" key="1">
    <citation type="journal article" date="2023" name="Mol. Phylogenet. Evol.">
        <title>Genome-scale phylogeny and comparative genomics of the fungal order Sordariales.</title>
        <authorList>
            <person name="Hensen N."/>
            <person name="Bonometti L."/>
            <person name="Westerberg I."/>
            <person name="Brannstrom I.O."/>
            <person name="Guillou S."/>
            <person name="Cros-Aarteil S."/>
            <person name="Calhoun S."/>
            <person name="Haridas S."/>
            <person name="Kuo A."/>
            <person name="Mondo S."/>
            <person name="Pangilinan J."/>
            <person name="Riley R."/>
            <person name="LaButti K."/>
            <person name="Andreopoulos B."/>
            <person name="Lipzen A."/>
            <person name="Chen C."/>
            <person name="Yan M."/>
            <person name="Daum C."/>
            <person name="Ng V."/>
            <person name="Clum A."/>
            <person name="Steindorff A."/>
            <person name="Ohm R.A."/>
            <person name="Martin F."/>
            <person name="Silar P."/>
            <person name="Natvig D.O."/>
            <person name="Lalanne C."/>
            <person name="Gautier V."/>
            <person name="Ament-Velasquez S.L."/>
            <person name="Kruys A."/>
            <person name="Hutchinson M.I."/>
            <person name="Powell A.J."/>
            <person name="Barry K."/>
            <person name="Miller A.N."/>
            <person name="Grigoriev I.V."/>
            <person name="Debuchy R."/>
            <person name="Gladieux P."/>
            <person name="Hiltunen Thoren M."/>
            <person name="Johannesson H."/>
        </authorList>
    </citation>
    <scope>NUCLEOTIDE SEQUENCE</scope>
    <source>
        <strain evidence="2">PSN293</strain>
    </source>
</reference>
<dbReference type="Proteomes" id="UP001301769">
    <property type="component" value="Unassembled WGS sequence"/>
</dbReference>
<dbReference type="InterPro" id="IPR045702">
    <property type="entry name" value="DUF6060"/>
</dbReference>
<dbReference type="EMBL" id="MU858086">
    <property type="protein sequence ID" value="KAK4214887.1"/>
    <property type="molecule type" value="Genomic_DNA"/>
</dbReference>
<gene>
    <name evidence="2" type="ORF">QBC37DRAFT_282670</name>
</gene>